<accession>A0ABT0SAC4</accession>
<dbReference type="InterPro" id="IPR021747">
    <property type="entry name" value="DUF3313"/>
</dbReference>
<feature type="signal peptide" evidence="1">
    <location>
        <begin position="1"/>
        <end position="22"/>
    </location>
</feature>
<dbReference type="Proteomes" id="UP001165383">
    <property type="component" value="Unassembled WGS sequence"/>
</dbReference>
<organism evidence="2 3">
    <name type="scientific">Sphingomonas brevis</name>
    <dbReference type="NCBI Taxonomy" id="2908206"/>
    <lineage>
        <taxon>Bacteria</taxon>
        <taxon>Pseudomonadati</taxon>
        <taxon>Pseudomonadota</taxon>
        <taxon>Alphaproteobacteria</taxon>
        <taxon>Sphingomonadales</taxon>
        <taxon>Sphingomonadaceae</taxon>
        <taxon>Sphingomonas</taxon>
    </lineage>
</organism>
<comment type="caution">
    <text evidence="2">The sequence shown here is derived from an EMBL/GenBank/DDBJ whole genome shotgun (WGS) entry which is preliminary data.</text>
</comment>
<name>A0ABT0SAC4_9SPHN</name>
<proteinExistence type="predicted"/>
<evidence type="ECO:0000256" key="1">
    <source>
        <dbReference type="SAM" id="SignalP"/>
    </source>
</evidence>
<reference evidence="2" key="1">
    <citation type="submission" date="2022-05" db="EMBL/GenBank/DDBJ databases">
        <authorList>
            <person name="Jo J.-H."/>
            <person name="Im W.-T."/>
        </authorList>
    </citation>
    <scope>NUCLEOTIDE SEQUENCE</scope>
    <source>
        <strain evidence="2">RB56-2</strain>
    </source>
</reference>
<keyword evidence="1" id="KW-0732">Signal</keyword>
<keyword evidence="3" id="KW-1185">Reference proteome</keyword>
<sequence length="224" mass="24548">MERRLIKVALAGLILVGFPAAAAKPPTTWDGLVQVKSKRLDHVYLQPGADFTGYTKVMIDEPEVAFEKNWARNYNNSSRSLSSRISDRDVQQAISKGVTAARDLFTEAWTKGGYAIVDAPGPDVLQIRTGILNVRVSAPDLPRAGRVESFSSEAGSATFFLEARDSMTGAILGRAVDSEFAGEYSHAWRTSVSNRDDFRDLVRSWADTSVRGLAELKSRSPIKP</sequence>
<evidence type="ECO:0000313" key="3">
    <source>
        <dbReference type="Proteomes" id="UP001165383"/>
    </source>
</evidence>
<evidence type="ECO:0000313" key="2">
    <source>
        <dbReference type="EMBL" id="MCL6741298.1"/>
    </source>
</evidence>
<dbReference type="RefSeq" id="WP_249915693.1">
    <property type="nucleotide sequence ID" value="NZ_JAMGBB010000001.1"/>
</dbReference>
<gene>
    <name evidence="2" type="ORF">LZ518_09175</name>
</gene>
<dbReference type="EMBL" id="JAMGBB010000001">
    <property type="protein sequence ID" value="MCL6741298.1"/>
    <property type="molecule type" value="Genomic_DNA"/>
</dbReference>
<protein>
    <submittedName>
        <fullName evidence="2">DUF3313 domain-containing protein</fullName>
    </submittedName>
</protein>
<feature type="chain" id="PRO_5047450336" evidence="1">
    <location>
        <begin position="23"/>
        <end position="224"/>
    </location>
</feature>
<dbReference type="Pfam" id="PF11769">
    <property type="entry name" value="DUF3313"/>
    <property type="match status" value="1"/>
</dbReference>